<protein>
    <submittedName>
        <fullName evidence="8">Cyclopropane-fatty-acyl-phospholipid synthase</fullName>
    </submittedName>
</protein>
<evidence type="ECO:0000256" key="6">
    <source>
        <dbReference type="PIRSR" id="PIRSR003085-1"/>
    </source>
</evidence>
<dbReference type="SUPFAM" id="SSF53335">
    <property type="entry name" value="S-adenosyl-L-methionine-dependent methyltransferases"/>
    <property type="match status" value="1"/>
</dbReference>
<dbReference type="PIRSF" id="PIRSF003085">
    <property type="entry name" value="CMAS"/>
    <property type="match status" value="1"/>
</dbReference>
<organism evidence="8 9">
    <name type="scientific">Alcanivorax nanhaiticus</name>
    <dbReference type="NCBI Taxonomy" id="1177154"/>
    <lineage>
        <taxon>Bacteria</taxon>
        <taxon>Pseudomonadati</taxon>
        <taxon>Pseudomonadota</taxon>
        <taxon>Gammaproteobacteria</taxon>
        <taxon>Oceanospirillales</taxon>
        <taxon>Alcanivoracaceae</taxon>
        <taxon>Alcanivorax</taxon>
    </lineage>
</organism>
<dbReference type="InterPro" id="IPR003333">
    <property type="entry name" value="CMAS"/>
</dbReference>
<keyword evidence="2" id="KW-0489">Methyltransferase</keyword>
<dbReference type="AlphaFoldDB" id="A0A095SN80"/>
<dbReference type="Pfam" id="PF02353">
    <property type="entry name" value="CMAS"/>
    <property type="match status" value="1"/>
</dbReference>
<evidence type="ECO:0000256" key="4">
    <source>
        <dbReference type="ARBA" id="ARBA00022691"/>
    </source>
</evidence>
<dbReference type="STRING" id="1177154.Y5S_00563"/>
<evidence type="ECO:0000256" key="5">
    <source>
        <dbReference type="ARBA" id="ARBA00023098"/>
    </source>
</evidence>
<dbReference type="GO" id="GO:0008610">
    <property type="term" value="P:lipid biosynthetic process"/>
    <property type="evidence" value="ECO:0007669"/>
    <property type="project" value="InterPro"/>
</dbReference>
<sequence length="416" mass="47427">MKGRMDKAYFSENSESEIPETRKGKVSNIHQKLFLQALKSLQFGSLSLTWPNGQTTHHGGKTACVNAEMTLFHWDVIDRLITHGDVGLGEDYMAGKWSTPDLLALMRLAAANLTVFDRYLQTNLWLKLLYWCKHHLFPNTLKRSRQNVHEHYDLGNDFYRLWLDKSMTYSSALFNGDASVSLFDAQKAKYQRILQRLAPSPGSRMLEIGCGWGGFMEVAAARDCHVTGVTLSKEQAQYAAERLQSAGLDSNTEVRLQDYRELTGSFDYVVSIGMFEHVGESYWSTYMRDVYNYLRPAGKAMIQTITIAEERFDWYRAGSDFLREHIFPGGMLPSRERFETIAVDSGLVVNDVFEFGQDYAITLEKWLANVDKQIPAIQALGYSEISIRKWRFYLASCAGMFRTGGINVMQVELGRP</sequence>
<dbReference type="Proteomes" id="UP000029444">
    <property type="component" value="Unassembled WGS sequence"/>
</dbReference>
<dbReference type="PANTHER" id="PTHR43667">
    <property type="entry name" value="CYCLOPROPANE-FATTY-ACYL-PHOSPHOLIPID SYNTHASE"/>
    <property type="match status" value="1"/>
</dbReference>
<reference evidence="8 9" key="1">
    <citation type="submission" date="2012-09" db="EMBL/GenBank/DDBJ databases">
        <title>Genome Sequence of alkane-degrading Bacterium Alcanivorax sp. 19-m-6.</title>
        <authorList>
            <person name="Lai Q."/>
            <person name="Shao Z."/>
        </authorList>
    </citation>
    <scope>NUCLEOTIDE SEQUENCE [LARGE SCALE GENOMIC DNA]</scope>
    <source>
        <strain evidence="8 9">19-m-6</strain>
    </source>
</reference>
<evidence type="ECO:0000313" key="9">
    <source>
        <dbReference type="Proteomes" id="UP000029444"/>
    </source>
</evidence>
<dbReference type="InterPro" id="IPR029063">
    <property type="entry name" value="SAM-dependent_MTases_sf"/>
</dbReference>
<comment type="similarity">
    <text evidence="1">Belongs to the CFA/CMAS family.</text>
</comment>
<evidence type="ECO:0000256" key="7">
    <source>
        <dbReference type="SAM" id="MobiDB-lite"/>
    </source>
</evidence>
<dbReference type="eggNOG" id="COG2230">
    <property type="taxonomic scope" value="Bacteria"/>
</dbReference>
<evidence type="ECO:0000313" key="8">
    <source>
        <dbReference type="EMBL" id="KGD66091.1"/>
    </source>
</evidence>
<accession>A0A095SN80</accession>
<comment type="caution">
    <text evidence="8">The sequence shown here is derived from an EMBL/GenBank/DDBJ whole genome shotgun (WGS) entry which is preliminary data.</text>
</comment>
<dbReference type="OrthoDB" id="9782855at2"/>
<dbReference type="CDD" id="cd02440">
    <property type="entry name" value="AdoMet_MTases"/>
    <property type="match status" value="1"/>
</dbReference>
<feature type="region of interest" description="Disordered" evidence="7">
    <location>
        <begin position="1"/>
        <end position="23"/>
    </location>
</feature>
<evidence type="ECO:0000256" key="2">
    <source>
        <dbReference type="ARBA" id="ARBA00022603"/>
    </source>
</evidence>
<keyword evidence="4" id="KW-0949">S-adenosyl-L-methionine</keyword>
<dbReference type="Gene3D" id="3.40.50.150">
    <property type="entry name" value="Vaccinia Virus protein VP39"/>
    <property type="match status" value="1"/>
</dbReference>
<evidence type="ECO:0000256" key="1">
    <source>
        <dbReference type="ARBA" id="ARBA00010815"/>
    </source>
</evidence>
<dbReference type="GO" id="GO:0008168">
    <property type="term" value="F:methyltransferase activity"/>
    <property type="evidence" value="ECO:0007669"/>
    <property type="project" value="UniProtKB-KW"/>
</dbReference>
<keyword evidence="3" id="KW-0808">Transferase</keyword>
<gene>
    <name evidence="8" type="ORF">Y5S_00563</name>
</gene>
<proteinExistence type="inferred from homology"/>
<dbReference type="PANTHER" id="PTHR43667:SF2">
    <property type="entry name" value="FATTY ACID C-METHYL TRANSFERASE"/>
    <property type="match status" value="1"/>
</dbReference>
<dbReference type="PATRIC" id="fig|1177154.3.peg.573"/>
<feature type="active site" evidence="6">
    <location>
        <position position="397"/>
    </location>
</feature>
<dbReference type="EMBL" id="ARXV01000002">
    <property type="protein sequence ID" value="KGD66091.1"/>
    <property type="molecule type" value="Genomic_DNA"/>
</dbReference>
<dbReference type="GO" id="GO:0032259">
    <property type="term" value="P:methylation"/>
    <property type="evidence" value="ECO:0007669"/>
    <property type="project" value="UniProtKB-KW"/>
</dbReference>
<dbReference type="InterPro" id="IPR050723">
    <property type="entry name" value="CFA/CMAS"/>
</dbReference>
<keyword evidence="5" id="KW-0443">Lipid metabolism</keyword>
<keyword evidence="9" id="KW-1185">Reference proteome</keyword>
<name>A0A095SN80_9GAMM</name>
<evidence type="ECO:0000256" key="3">
    <source>
        <dbReference type="ARBA" id="ARBA00022679"/>
    </source>
</evidence>